<dbReference type="InterPro" id="IPR050428">
    <property type="entry name" value="TCS_sensor_his_kinase"/>
</dbReference>
<dbReference type="Pfam" id="PF02518">
    <property type="entry name" value="HATPase_c"/>
    <property type="match status" value="1"/>
</dbReference>
<dbReference type="EC" id="2.7.13.3" evidence="3"/>
<dbReference type="PANTHER" id="PTHR45436">
    <property type="entry name" value="SENSOR HISTIDINE KINASE YKOH"/>
    <property type="match status" value="1"/>
</dbReference>
<evidence type="ECO:0000256" key="4">
    <source>
        <dbReference type="ARBA" id="ARBA00022553"/>
    </source>
</evidence>
<feature type="compositionally biased region" description="Basic and acidic residues" evidence="11">
    <location>
        <begin position="143"/>
        <end position="163"/>
    </location>
</feature>
<protein>
    <recommendedName>
        <fullName evidence="3">histidine kinase</fullName>
        <ecNumber evidence="3">2.7.13.3</ecNumber>
    </recommendedName>
</protein>
<dbReference type="Gene3D" id="3.30.565.10">
    <property type="entry name" value="Histidine kinase-like ATPase, C-terminal domain"/>
    <property type="match status" value="1"/>
</dbReference>
<dbReference type="PROSITE" id="PS50885">
    <property type="entry name" value="HAMP"/>
    <property type="match status" value="1"/>
</dbReference>
<evidence type="ECO:0000256" key="1">
    <source>
        <dbReference type="ARBA" id="ARBA00000085"/>
    </source>
</evidence>
<keyword evidence="10 12" id="KW-0472">Membrane</keyword>
<dbReference type="RefSeq" id="WP_189675746.1">
    <property type="nucleotide sequence ID" value="NZ_BNAQ01000002.1"/>
</dbReference>
<reference evidence="16" key="1">
    <citation type="journal article" date="2019" name="Int. J. Syst. Evol. Microbiol.">
        <title>The Global Catalogue of Microorganisms (GCM) 10K type strain sequencing project: providing services to taxonomists for standard genome sequencing and annotation.</title>
        <authorList>
            <consortium name="The Broad Institute Genomics Platform"/>
            <consortium name="The Broad Institute Genome Sequencing Center for Infectious Disease"/>
            <person name="Wu L."/>
            <person name="Ma J."/>
        </authorList>
    </citation>
    <scope>NUCLEOTIDE SEQUENCE [LARGE SCALE GENOMIC DNA]</scope>
    <source>
        <strain evidence="16">CGMCC 1.8957</strain>
    </source>
</reference>
<comment type="catalytic activity">
    <reaction evidence="1">
        <text>ATP + protein L-histidine = ADP + protein N-phospho-L-histidine.</text>
        <dbReference type="EC" id="2.7.13.3"/>
    </reaction>
</comment>
<dbReference type="PROSITE" id="PS50109">
    <property type="entry name" value="HIS_KIN"/>
    <property type="match status" value="1"/>
</dbReference>
<dbReference type="GO" id="GO:0016301">
    <property type="term" value="F:kinase activity"/>
    <property type="evidence" value="ECO:0007669"/>
    <property type="project" value="UniProtKB-KW"/>
</dbReference>
<feature type="domain" description="Histidine kinase" evidence="13">
    <location>
        <begin position="285"/>
        <end position="485"/>
    </location>
</feature>
<dbReference type="EMBL" id="BNAQ01000002">
    <property type="protein sequence ID" value="GHH13905.1"/>
    <property type="molecule type" value="Genomic_DNA"/>
</dbReference>
<evidence type="ECO:0000259" key="14">
    <source>
        <dbReference type="PROSITE" id="PS50885"/>
    </source>
</evidence>
<keyword evidence="4" id="KW-0597">Phosphoprotein</keyword>
<keyword evidence="9" id="KW-0902">Two-component regulatory system</keyword>
<keyword evidence="8 12" id="KW-1133">Transmembrane helix</keyword>
<dbReference type="InterPro" id="IPR036890">
    <property type="entry name" value="HATPase_C_sf"/>
</dbReference>
<dbReference type="InterPro" id="IPR005467">
    <property type="entry name" value="His_kinase_dom"/>
</dbReference>
<dbReference type="PANTHER" id="PTHR45436:SF5">
    <property type="entry name" value="SENSOR HISTIDINE KINASE TRCS"/>
    <property type="match status" value="1"/>
</dbReference>
<name>A0ABQ3LEJ5_9SPHN</name>
<dbReference type="Proteomes" id="UP000652430">
    <property type="component" value="Unassembled WGS sequence"/>
</dbReference>
<dbReference type="SMART" id="SM00387">
    <property type="entry name" value="HATPase_c"/>
    <property type="match status" value="1"/>
</dbReference>
<sequence>MTLLPRSLYGRLLVTALVATLAALAFAAVTIGAVLDRFVMHGLDDRLDAQIAVLAQAVRPDGSIDRARLVLAAPYDDLQGGWGWRIDAPGRTITSPAAPALTALQARGQRRAPPPALPPLSLPAPSAPSSAASALIGPPPPPDGRRAHGDGPRDHDGTQALDWHGEDGMRHARSLTLATPAGAVRITASAPRALVDRPLRAAMVPLLGSLLLLGVALATATLVQLRIGLRPLKTMRTGLAAIRAGTARALPEDQPTELAPLAREINALLDENATALANARAHVANLAHGLKTPLATLALALPPHDPDGTLAAQVARIDQAVRHHLGRARAATPGSGLRFATPLAPVVADLTTALSRIHADRGVSASATIDPALSVAVDRQDLDELIGNLLDNAWRFAASRITIDAAPAPDPRFIRLSIADDGQGIAPAARAAALTAGQRLDERGDGHGFGLSIAHELATLYGGSLVLDAASLGGLDAIVTLPTTLFSEA</sequence>
<feature type="compositionally biased region" description="Pro residues" evidence="11">
    <location>
        <begin position="112"/>
        <end position="126"/>
    </location>
</feature>
<evidence type="ECO:0000256" key="6">
    <source>
        <dbReference type="ARBA" id="ARBA00022692"/>
    </source>
</evidence>
<dbReference type="InterPro" id="IPR003660">
    <property type="entry name" value="HAMP_dom"/>
</dbReference>
<dbReference type="PRINTS" id="PR00344">
    <property type="entry name" value="BCTRLSENSOR"/>
</dbReference>
<proteinExistence type="predicted"/>
<evidence type="ECO:0000313" key="15">
    <source>
        <dbReference type="EMBL" id="GHH13905.1"/>
    </source>
</evidence>
<evidence type="ECO:0000256" key="7">
    <source>
        <dbReference type="ARBA" id="ARBA00022777"/>
    </source>
</evidence>
<evidence type="ECO:0000256" key="5">
    <source>
        <dbReference type="ARBA" id="ARBA00022679"/>
    </source>
</evidence>
<evidence type="ECO:0000256" key="12">
    <source>
        <dbReference type="SAM" id="Phobius"/>
    </source>
</evidence>
<evidence type="ECO:0000259" key="13">
    <source>
        <dbReference type="PROSITE" id="PS50109"/>
    </source>
</evidence>
<organism evidence="15 16">
    <name type="scientific">Sphingomonas glacialis</name>
    <dbReference type="NCBI Taxonomy" id="658225"/>
    <lineage>
        <taxon>Bacteria</taxon>
        <taxon>Pseudomonadati</taxon>
        <taxon>Pseudomonadota</taxon>
        <taxon>Alphaproteobacteria</taxon>
        <taxon>Sphingomonadales</taxon>
        <taxon>Sphingomonadaceae</taxon>
        <taxon>Sphingomonas</taxon>
    </lineage>
</organism>
<evidence type="ECO:0000256" key="8">
    <source>
        <dbReference type="ARBA" id="ARBA00022989"/>
    </source>
</evidence>
<feature type="compositionally biased region" description="Low complexity" evidence="11">
    <location>
        <begin position="127"/>
        <end position="136"/>
    </location>
</feature>
<evidence type="ECO:0000313" key="16">
    <source>
        <dbReference type="Proteomes" id="UP000652430"/>
    </source>
</evidence>
<evidence type="ECO:0000256" key="2">
    <source>
        <dbReference type="ARBA" id="ARBA00004370"/>
    </source>
</evidence>
<keyword evidence="16" id="KW-1185">Reference proteome</keyword>
<dbReference type="InterPro" id="IPR004358">
    <property type="entry name" value="Sig_transdc_His_kin-like_C"/>
</dbReference>
<keyword evidence="6 12" id="KW-0812">Transmembrane</keyword>
<keyword evidence="7 15" id="KW-0418">Kinase</keyword>
<evidence type="ECO:0000256" key="11">
    <source>
        <dbReference type="SAM" id="MobiDB-lite"/>
    </source>
</evidence>
<feature type="region of interest" description="Disordered" evidence="11">
    <location>
        <begin position="106"/>
        <end position="163"/>
    </location>
</feature>
<accession>A0ABQ3LEJ5</accession>
<dbReference type="Gene3D" id="1.10.287.130">
    <property type="match status" value="1"/>
</dbReference>
<evidence type="ECO:0000256" key="9">
    <source>
        <dbReference type="ARBA" id="ARBA00023012"/>
    </source>
</evidence>
<evidence type="ECO:0000256" key="3">
    <source>
        <dbReference type="ARBA" id="ARBA00012438"/>
    </source>
</evidence>
<feature type="domain" description="HAMP" evidence="14">
    <location>
        <begin position="226"/>
        <end position="277"/>
    </location>
</feature>
<dbReference type="SUPFAM" id="SSF55874">
    <property type="entry name" value="ATPase domain of HSP90 chaperone/DNA topoisomerase II/histidine kinase"/>
    <property type="match status" value="1"/>
</dbReference>
<evidence type="ECO:0000256" key="10">
    <source>
        <dbReference type="ARBA" id="ARBA00023136"/>
    </source>
</evidence>
<feature type="transmembrane region" description="Helical" evidence="12">
    <location>
        <begin position="202"/>
        <end position="225"/>
    </location>
</feature>
<gene>
    <name evidence="15" type="ORF">GCM10008023_15070</name>
</gene>
<comment type="caution">
    <text evidence="15">The sequence shown here is derived from an EMBL/GenBank/DDBJ whole genome shotgun (WGS) entry which is preliminary data.</text>
</comment>
<keyword evidence="5" id="KW-0808">Transferase</keyword>
<comment type="subcellular location">
    <subcellularLocation>
        <location evidence="2">Membrane</location>
    </subcellularLocation>
</comment>
<dbReference type="InterPro" id="IPR003594">
    <property type="entry name" value="HATPase_dom"/>
</dbReference>